<keyword evidence="3" id="KW-1185">Reference proteome</keyword>
<dbReference type="AlphaFoldDB" id="U3TET7"/>
<dbReference type="EMBL" id="AP012489">
    <property type="protein sequence ID" value="BAN90478.1"/>
    <property type="molecule type" value="Genomic_DNA"/>
</dbReference>
<keyword evidence="1" id="KW-0472">Membrane</keyword>
<keyword evidence="1" id="KW-0812">Transmembrane</keyword>
<organism evidence="2 3">
    <name type="scientific">Aeropyrum camini SY1 = JCM 12091</name>
    <dbReference type="NCBI Taxonomy" id="1198449"/>
    <lineage>
        <taxon>Archaea</taxon>
        <taxon>Thermoproteota</taxon>
        <taxon>Thermoprotei</taxon>
        <taxon>Desulfurococcales</taxon>
        <taxon>Desulfurococcaceae</taxon>
        <taxon>Aeropyrum</taxon>
    </lineage>
</organism>
<evidence type="ECO:0000313" key="2">
    <source>
        <dbReference type="EMBL" id="BAN90478.1"/>
    </source>
</evidence>
<dbReference type="STRING" id="1198449.ACAM_1009"/>
<sequence length="269" mass="29757">MSGRQRRRQGRFEGFEAFRLSRLLCKLSRCSSLRLASDLGDETEPVLEGGVGGGGISGQHAAVFMAESVYRARRGGDCCRVFDEVSRVIVSMLPEDELEGIARRPLEPLISGVARGYQGNVYGLAGLLSSIWRYVRKPSLGSLVDLAGAILREASRPCSLNPVLEDEIRRYESRMKAYGVGLALLIPAYIVAPVFFGPLSFVPLGMATAALWWVMRRDGARFYLLNVERGWSACRLSSEDLEEIVLGASPISRAYKDLLGMDVRRMFRS</sequence>
<dbReference type="OrthoDB" id="376109at2157"/>
<dbReference type="KEGG" id="acj:ACAM_1009"/>
<protein>
    <submittedName>
        <fullName evidence="2">Uncharacterized protein</fullName>
    </submittedName>
</protein>
<proteinExistence type="predicted"/>
<accession>U3TET7</accession>
<reference evidence="2 3" key="1">
    <citation type="journal article" date="2013" name="Appl. Environ. Microbiol.">
        <title>Variation of the Virus-Related Elements within Syntenic Genomes of the Hyperthermophilic Archaeon Aeropyrum.</title>
        <authorList>
            <person name="Daifuku T."/>
            <person name="Yoshida T."/>
            <person name="Kitamura T."/>
            <person name="Kawaichi S."/>
            <person name="Inoue T."/>
            <person name="Nomura K."/>
            <person name="Yoshida Y."/>
            <person name="Kuno S."/>
            <person name="Sako Y."/>
        </authorList>
    </citation>
    <scope>NUCLEOTIDE SEQUENCE [LARGE SCALE GENOMIC DNA]</scope>
    <source>
        <strain evidence="2 3">SY1</strain>
    </source>
</reference>
<feature type="transmembrane region" description="Helical" evidence="1">
    <location>
        <begin position="175"/>
        <end position="192"/>
    </location>
</feature>
<dbReference type="RefSeq" id="WP_022541751.1">
    <property type="nucleotide sequence ID" value="NC_022521.1"/>
</dbReference>
<dbReference type="eggNOG" id="arCOG14764">
    <property type="taxonomic scope" value="Archaea"/>
</dbReference>
<gene>
    <name evidence="2" type="ORF">ACAM_1009</name>
</gene>
<dbReference type="GeneID" id="17110351"/>
<name>U3TET7_9CREN</name>
<keyword evidence="1" id="KW-1133">Transmembrane helix</keyword>
<evidence type="ECO:0000256" key="1">
    <source>
        <dbReference type="SAM" id="Phobius"/>
    </source>
</evidence>
<dbReference type="Proteomes" id="UP000016887">
    <property type="component" value="Chromosome"/>
</dbReference>
<evidence type="ECO:0000313" key="3">
    <source>
        <dbReference type="Proteomes" id="UP000016887"/>
    </source>
</evidence>